<sequence>MTTTTYNFEEKNARENPASLVSGMILGVMFAAALFFIYSFFSLFFFDYDVREVLVRRNAIVNVQEVSEPASISIFSGESEEYPALKAAPGIQ</sequence>
<protein>
    <submittedName>
        <fullName evidence="2">Uncharacterized protein</fullName>
    </submittedName>
</protein>
<comment type="caution">
    <text evidence="2">The sequence shown here is derived from an EMBL/GenBank/DDBJ whole genome shotgun (WGS) entry which is preliminary data.</text>
</comment>
<gene>
    <name evidence="2" type="ORF">A2849_01720</name>
</gene>
<accession>A0A1G2MAT8</accession>
<name>A0A1G2MAT8_9BACT</name>
<keyword evidence="1" id="KW-1133">Transmembrane helix</keyword>
<organism evidence="2 3">
    <name type="scientific">Candidatus Taylorbacteria bacterium RIFCSPHIGHO2_01_FULL_51_15</name>
    <dbReference type="NCBI Taxonomy" id="1802304"/>
    <lineage>
        <taxon>Bacteria</taxon>
        <taxon>Candidatus Tayloriibacteriota</taxon>
    </lineage>
</organism>
<feature type="transmembrane region" description="Helical" evidence="1">
    <location>
        <begin position="20"/>
        <end position="46"/>
    </location>
</feature>
<evidence type="ECO:0000313" key="2">
    <source>
        <dbReference type="EMBL" id="OHA21007.1"/>
    </source>
</evidence>
<dbReference type="EMBL" id="MHRI01000017">
    <property type="protein sequence ID" value="OHA21007.1"/>
    <property type="molecule type" value="Genomic_DNA"/>
</dbReference>
<proteinExistence type="predicted"/>
<dbReference type="AlphaFoldDB" id="A0A1G2MAT8"/>
<keyword evidence="1" id="KW-0472">Membrane</keyword>
<reference evidence="2 3" key="1">
    <citation type="journal article" date="2016" name="Nat. Commun.">
        <title>Thousands of microbial genomes shed light on interconnected biogeochemical processes in an aquifer system.</title>
        <authorList>
            <person name="Anantharaman K."/>
            <person name="Brown C.T."/>
            <person name="Hug L.A."/>
            <person name="Sharon I."/>
            <person name="Castelle C.J."/>
            <person name="Probst A.J."/>
            <person name="Thomas B.C."/>
            <person name="Singh A."/>
            <person name="Wilkins M.J."/>
            <person name="Karaoz U."/>
            <person name="Brodie E.L."/>
            <person name="Williams K.H."/>
            <person name="Hubbard S.S."/>
            <person name="Banfield J.F."/>
        </authorList>
    </citation>
    <scope>NUCLEOTIDE SEQUENCE [LARGE SCALE GENOMIC DNA]</scope>
</reference>
<keyword evidence="1" id="KW-0812">Transmembrane</keyword>
<evidence type="ECO:0000256" key="1">
    <source>
        <dbReference type="SAM" id="Phobius"/>
    </source>
</evidence>
<evidence type="ECO:0000313" key="3">
    <source>
        <dbReference type="Proteomes" id="UP000178121"/>
    </source>
</evidence>
<dbReference type="Proteomes" id="UP000178121">
    <property type="component" value="Unassembled WGS sequence"/>
</dbReference>